<dbReference type="InterPro" id="IPR008733">
    <property type="entry name" value="PEX11"/>
</dbReference>
<dbReference type="GO" id="GO:0005778">
    <property type="term" value="C:peroxisomal membrane"/>
    <property type="evidence" value="ECO:0007669"/>
    <property type="project" value="UniProtKB-SubCell"/>
</dbReference>
<dbReference type="PANTHER" id="PTHR12652">
    <property type="entry name" value="PEROXISOMAL BIOGENESIS FACTOR 11"/>
    <property type="match status" value="1"/>
</dbReference>
<evidence type="ECO:0000256" key="2">
    <source>
        <dbReference type="ARBA" id="ARBA00023136"/>
    </source>
</evidence>
<comment type="subcellular location">
    <subcellularLocation>
        <location evidence="4">Peroxisome membrane</location>
    </subcellularLocation>
</comment>
<comment type="caution">
    <text evidence="6">The sequence shown here is derived from an EMBL/GenBank/DDBJ whole genome shotgun (WGS) entry which is preliminary data.</text>
</comment>
<dbReference type="GO" id="GO:0016559">
    <property type="term" value="P:peroxisome fission"/>
    <property type="evidence" value="ECO:0007669"/>
    <property type="project" value="InterPro"/>
</dbReference>
<reference evidence="6" key="1">
    <citation type="submission" date="2022-07" db="EMBL/GenBank/DDBJ databases">
        <title>Phylogenomic reconstructions and comparative analyses of Kickxellomycotina fungi.</title>
        <authorList>
            <person name="Reynolds N.K."/>
            <person name="Stajich J.E."/>
            <person name="Barry K."/>
            <person name="Grigoriev I.V."/>
            <person name="Crous P."/>
            <person name="Smith M.E."/>
        </authorList>
    </citation>
    <scope>NUCLEOTIDE SEQUENCE</scope>
    <source>
        <strain evidence="6">RSA 861</strain>
    </source>
</reference>
<evidence type="ECO:0000256" key="3">
    <source>
        <dbReference type="ARBA" id="ARBA00023140"/>
    </source>
</evidence>
<feature type="region of interest" description="Disordered" evidence="5">
    <location>
        <begin position="1"/>
        <end position="32"/>
    </location>
</feature>
<feature type="compositionally biased region" description="Low complexity" evidence="5">
    <location>
        <begin position="20"/>
        <end position="32"/>
    </location>
</feature>
<dbReference type="Pfam" id="PF05648">
    <property type="entry name" value="PEX11"/>
    <property type="match status" value="1"/>
</dbReference>
<protein>
    <submittedName>
        <fullName evidence="6">Uncharacterized protein</fullName>
    </submittedName>
</protein>
<dbReference type="OrthoDB" id="10005898at2759"/>
<evidence type="ECO:0000313" key="7">
    <source>
        <dbReference type="Proteomes" id="UP001150569"/>
    </source>
</evidence>
<keyword evidence="3" id="KW-0576">Peroxisome</keyword>
<accession>A0A9W8DVX5</accession>
<dbReference type="PANTHER" id="PTHR12652:SF25">
    <property type="entry name" value="MICROBODY (PEROXISOME) PROLIFERATION PROTEIN PEROXIN 11C (EUROFUNG)"/>
    <property type="match status" value="1"/>
</dbReference>
<keyword evidence="1" id="KW-0962">Peroxisome biogenesis</keyword>
<keyword evidence="2" id="KW-0472">Membrane</keyword>
<dbReference type="Proteomes" id="UP001150569">
    <property type="component" value="Unassembled WGS sequence"/>
</dbReference>
<sequence>MPSITGGKPCLAASGRDPPSATTTSASSSARSTLARLRSMAGRGPRDLDSILMLLKTYPMPTLDRLTRFLSSASGSDKVLMLIQYFSKIVVWYALRRNKSMLAQQVRNLAGPVSDYRILSRFTGLIPLVHYMCALERNPPTNRYLLRLARLENLCNLIYYPLEHAYWLGAHGIVPALASPKRVDQLGVWSCRFWAGYVVLHYLTLYEEYQQADRLKRRILADKAEANPAAFQAKLDTWHRQRRDWWVQFAINTAYFPLTIHWSYPASTLPDVGVGICGTLAALAQVYSGWKALG</sequence>
<proteinExistence type="predicted"/>
<evidence type="ECO:0000313" key="6">
    <source>
        <dbReference type="EMBL" id="KAJ1920895.1"/>
    </source>
</evidence>
<keyword evidence="7" id="KW-1185">Reference proteome</keyword>
<name>A0A9W8DVX5_9FUNG</name>
<evidence type="ECO:0000256" key="4">
    <source>
        <dbReference type="ARBA" id="ARBA00046271"/>
    </source>
</evidence>
<gene>
    <name evidence="6" type="ORF">IWQ60_006879</name>
</gene>
<dbReference type="EMBL" id="JANBPT010000431">
    <property type="protein sequence ID" value="KAJ1920895.1"/>
    <property type="molecule type" value="Genomic_DNA"/>
</dbReference>
<organism evidence="6 7">
    <name type="scientific">Tieghemiomyces parasiticus</name>
    <dbReference type="NCBI Taxonomy" id="78921"/>
    <lineage>
        <taxon>Eukaryota</taxon>
        <taxon>Fungi</taxon>
        <taxon>Fungi incertae sedis</taxon>
        <taxon>Zoopagomycota</taxon>
        <taxon>Kickxellomycotina</taxon>
        <taxon>Dimargaritomycetes</taxon>
        <taxon>Dimargaritales</taxon>
        <taxon>Dimargaritaceae</taxon>
        <taxon>Tieghemiomyces</taxon>
    </lineage>
</organism>
<dbReference type="AlphaFoldDB" id="A0A9W8DVX5"/>
<evidence type="ECO:0000256" key="1">
    <source>
        <dbReference type="ARBA" id="ARBA00022593"/>
    </source>
</evidence>
<evidence type="ECO:0000256" key="5">
    <source>
        <dbReference type="SAM" id="MobiDB-lite"/>
    </source>
</evidence>